<dbReference type="OrthoDB" id="5335351at2759"/>
<evidence type="ECO:0000256" key="1">
    <source>
        <dbReference type="SAM" id="MobiDB-lite"/>
    </source>
</evidence>
<dbReference type="VEuPathDB" id="FungiDB:Z517_02912"/>
<feature type="compositionally biased region" description="Polar residues" evidence="1">
    <location>
        <begin position="28"/>
        <end position="37"/>
    </location>
</feature>
<organism evidence="2 3">
    <name type="scientific">Fonsecaea pedrosoi CBS 271.37</name>
    <dbReference type="NCBI Taxonomy" id="1442368"/>
    <lineage>
        <taxon>Eukaryota</taxon>
        <taxon>Fungi</taxon>
        <taxon>Dikarya</taxon>
        <taxon>Ascomycota</taxon>
        <taxon>Pezizomycotina</taxon>
        <taxon>Eurotiomycetes</taxon>
        <taxon>Chaetothyriomycetidae</taxon>
        <taxon>Chaetothyriales</taxon>
        <taxon>Herpotrichiellaceae</taxon>
        <taxon>Fonsecaea</taxon>
    </lineage>
</organism>
<dbReference type="GeneID" id="25302402"/>
<evidence type="ECO:0000313" key="2">
    <source>
        <dbReference type="EMBL" id="KIW83666.1"/>
    </source>
</evidence>
<feature type="region of interest" description="Disordered" evidence="1">
    <location>
        <begin position="1"/>
        <end position="77"/>
    </location>
</feature>
<dbReference type="Proteomes" id="UP000053029">
    <property type="component" value="Unassembled WGS sequence"/>
</dbReference>
<evidence type="ECO:0000313" key="3">
    <source>
        <dbReference type="Proteomes" id="UP000053029"/>
    </source>
</evidence>
<dbReference type="HOGENOM" id="CLU_091408_0_0_1"/>
<reference evidence="2 3" key="1">
    <citation type="submission" date="2015-01" db="EMBL/GenBank/DDBJ databases">
        <title>The Genome Sequence of Fonsecaea pedrosoi CBS 271.37.</title>
        <authorList>
            <consortium name="The Broad Institute Genomics Platform"/>
            <person name="Cuomo C."/>
            <person name="de Hoog S."/>
            <person name="Gorbushina A."/>
            <person name="Stielow B."/>
            <person name="Teixiera M."/>
            <person name="Abouelleil A."/>
            <person name="Chapman S.B."/>
            <person name="Priest M."/>
            <person name="Young S.K."/>
            <person name="Wortman J."/>
            <person name="Nusbaum C."/>
            <person name="Birren B."/>
        </authorList>
    </citation>
    <scope>NUCLEOTIDE SEQUENCE [LARGE SCALE GENOMIC DNA]</scope>
    <source>
        <strain evidence="2 3">CBS 271.37</strain>
    </source>
</reference>
<dbReference type="AlphaFoldDB" id="A0A0D2E0S8"/>
<dbReference type="RefSeq" id="XP_013287474.1">
    <property type="nucleotide sequence ID" value="XM_013432020.1"/>
</dbReference>
<gene>
    <name evidence="2" type="ORF">Z517_02912</name>
</gene>
<proteinExistence type="predicted"/>
<keyword evidence="3" id="KW-1185">Reference proteome</keyword>
<accession>A0A0D2E0S8</accession>
<dbReference type="STRING" id="1442368.A0A0D2E0S8"/>
<sequence length="258" mass="29217">MDAPNSIDADVITFPTANEGKQTPPPQLNTDATTVIHSSPLPDRSRSRQGSRARKRTNEEIYQPPEIAKSSPTSTRLQRTATLPTMPEAEASHAWTKTFEHQGPPQTGENTSFQPAGRETVAVPAPLPQRNGFVKEIYDYQQQLELEFREFERAMNERDISVDLDAIDWDELEARYNREIQPCLAAEREIMEEFNARSAQFSLYMQVSNEHESERAIKRLRTRIALAQNSEKLLAEKQAHHTNVLEAFQSAMALLGSL</sequence>
<dbReference type="EMBL" id="KN846970">
    <property type="protein sequence ID" value="KIW83666.1"/>
    <property type="molecule type" value="Genomic_DNA"/>
</dbReference>
<name>A0A0D2E0S8_9EURO</name>
<protein>
    <submittedName>
        <fullName evidence="2">Uncharacterized protein</fullName>
    </submittedName>
</protein>